<comment type="catalytic activity">
    <reaction evidence="1 5">
        <text>L-alanine = D-alanine</text>
        <dbReference type="Rhea" id="RHEA:20249"/>
        <dbReference type="ChEBI" id="CHEBI:57416"/>
        <dbReference type="ChEBI" id="CHEBI:57972"/>
        <dbReference type="EC" id="5.1.1.1"/>
    </reaction>
</comment>
<dbReference type="GO" id="GO:0030632">
    <property type="term" value="P:D-alanine biosynthetic process"/>
    <property type="evidence" value="ECO:0007669"/>
    <property type="project" value="UniProtKB-UniRule"/>
</dbReference>
<feature type="active site" description="Proton acceptor; specific for L-alanine" evidence="5">
    <location>
        <position position="284"/>
    </location>
</feature>
<dbReference type="PANTHER" id="PTHR30511">
    <property type="entry name" value="ALANINE RACEMASE"/>
    <property type="match status" value="1"/>
</dbReference>
<dbReference type="UniPathway" id="UPA00042">
    <property type="reaction ID" value="UER00497"/>
</dbReference>
<dbReference type="FunFam" id="3.20.20.10:FF:000002">
    <property type="entry name" value="Alanine racemase"/>
    <property type="match status" value="1"/>
</dbReference>
<proteinExistence type="inferred from homology"/>
<accession>A0A2W1LZC7</accession>
<dbReference type="GO" id="GO:0005829">
    <property type="term" value="C:cytosol"/>
    <property type="evidence" value="ECO:0007669"/>
    <property type="project" value="TreeGrafter"/>
</dbReference>
<dbReference type="InterPro" id="IPR011079">
    <property type="entry name" value="Ala_racemase_C"/>
</dbReference>
<dbReference type="FunFam" id="2.40.37.10:FF:000006">
    <property type="entry name" value="Alanine racemase"/>
    <property type="match status" value="1"/>
</dbReference>
<dbReference type="InterPro" id="IPR020622">
    <property type="entry name" value="Ala_racemase_pyridoxalP-BS"/>
</dbReference>
<evidence type="ECO:0000256" key="7">
    <source>
        <dbReference type="PIRSR" id="PIRSR600821-52"/>
    </source>
</evidence>
<dbReference type="InterPro" id="IPR029066">
    <property type="entry name" value="PLP-binding_barrel"/>
</dbReference>
<dbReference type="GO" id="GO:0008784">
    <property type="term" value="F:alanine racemase activity"/>
    <property type="evidence" value="ECO:0007669"/>
    <property type="project" value="UniProtKB-UniRule"/>
</dbReference>
<feature type="active site" description="Proton acceptor; specific for D-alanine" evidence="5">
    <location>
        <position position="55"/>
    </location>
</feature>
<sequence length="388" mass="42924">MAAPGSAAGTAEQHTGVTADRRPVWLEVHEDHIGANLRMIKSRLPQETQFMAVVKADAYGHGLTASANAVLKAGADQLAVSVLDEAVRLRQHGIEAPILVLTPIRPQDINLAIQYRAAVPVFQAEWLAEAKRYKMTAGRLSVHIKMDTGMGRIGLREREEFERMVPLLRSGAYSVEGVYTHLATADHHDMAYYSRQLMRFYEMRRWVGDSGFRGVAAHCANSAAAMRFPQLAMDMVRVGAALHGVYPYGEDVRREVGIELKPTISLHAEIVHVKKVRAGTYVGYDNSYQAAADEWIATIPVGYADGYFRSLKQFHVLVEGKKAPIAGNVCMDQLMIRLPHRCPVGTKVTLLGRQGDREITVQQMADHVGTIPQEILTHLSARVPRCAK</sequence>
<dbReference type="OrthoDB" id="9813814at2"/>
<dbReference type="SUPFAM" id="SSF50621">
    <property type="entry name" value="Alanine racemase C-terminal domain-like"/>
    <property type="match status" value="1"/>
</dbReference>
<comment type="similarity">
    <text evidence="5">Belongs to the alanine racemase family.</text>
</comment>
<dbReference type="Gene3D" id="2.40.37.10">
    <property type="entry name" value="Lyase, Ornithine Decarboxylase, Chain A, domain 1"/>
    <property type="match status" value="1"/>
</dbReference>
<evidence type="ECO:0000313" key="9">
    <source>
        <dbReference type="EMBL" id="PZD96867.1"/>
    </source>
</evidence>
<dbReference type="PRINTS" id="PR00992">
    <property type="entry name" value="ALARACEMASE"/>
</dbReference>
<dbReference type="HAMAP" id="MF_01201">
    <property type="entry name" value="Ala_racemase"/>
    <property type="match status" value="1"/>
</dbReference>
<evidence type="ECO:0000256" key="2">
    <source>
        <dbReference type="ARBA" id="ARBA00001933"/>
    </source>
</evidence>
<comment type="caution">
    <text evidence="9">The sequence shown here is derived from an EMBL/GenBank/DDBJ whole genome shotgun (WGS) entry which is preliminary data.</text>
</comment>
<keyword evidence="4 5" id="KW-0413">Isomerase</keyword>
<dbReference type="GO" id="GO:0009252">
    <property type="term" value="P:peptidoglycan biosynthetic process"/>
    <property type="evidence" value="ECO:0007669"/>
    <property type="project" value="TreeGrafter"/>
</dbReference>
<dbReference type="InterPro" id="IPR009006">
    <property type="entry name" value="Ala_racemase/Decarboxylase_C"/>
</dbReference>
<evidence type="ECO:0000256" key="3">
    <source>
        <dbReference type="ARBA" id="ARBA00022898"/>
    </source>
</evidence>
<dbReference type="Proteomes" id="UP000249522">
    <property type="component" value="Unassembled WGS sequence"/>
</dbReference>
<dbReference type="SMART" id="SM01005">
    <property type="entry name" value="Ala_racemase_C"/>
    <property type="match status" value="1"/>
</dbReference>
<comment type="cofactor">
    <cofactor evidence="2 5 6">
        <name>pyridoxal 5'-phosphate</name>
        <dbReference type="ChEBI" id="CHEBI:597326"/>
    </cofactor>
</comment>
<dbReference type="PANTHER" id="PTHR30511:SF0">
    <property type="entry name" value="ALANINE RACEMASE, CATABOLIC-RELATED"/>
    <property type="match status" value="1"/>
</dbReference>
<reference evidence="9 10" key="1">
    <citation type="submission" date="2018-06" db="EMBL/GenBank/DDBJ databases">
        <title>Paenibacillus imtechensis sp. nov.</title>
        <authorList>
            <person name="Pinnaka A.K."/>
            <person name="Singh H."/>
            <person name="Kaur M."/>
        </authorList>
    </citation>
    <scope>NUCLEOTIDE SEQUENCE [LARGE SCALE GENOMIC DNA]</scope>
    <source>
        <strain evidence="9 10">SMB1</strain>
    </source>
</reference>
<evidence type="ECO:0000256" key="6">
    <source>
        <dbReference type="PIRSR" id="PIRSR600821-50"/>
    </source>
</evidence>
<dbReference type="GO" id="GO:0030170">
    <property type="term" value="F:pyridoxal phosphate binding"/>
    <property type="evidence" value="ECO:0007669"/>
    <property type="project" value="UniProtKB-UniRule"/>
</dbReference>
<gene>
    <name evidence="9" type="primary">alr</name>
    <name evidence="9" type="ORF">DNH61_05540</name>
</gene>
<dbReference type="SUPFAM" id="SSF51419">
    <property type="entry name" value="PLP-binding barrel"/>
    <property type="match status" value="1"/>
</dbReference>
<feature type="domain" description="Alanine racemase C-terminal" evidence="8">
    <location>
        <begin position="263"/>
        <end position="388"/>
    </location>
</feature>
<evidence type="ECO:0000259" key="8">
    <source>
        <dbReference type="SMART" id="SM01005"/>
    </source>
</evidence>
<keyword evidence="10" id="KW-1185">Reference proteome</keyword>
<keyword evidence="3 5" id="KW-0663">Pyridoxal phosphate</keyword>
<dbReference type="EMBL" id="QKRB01000036">
    <property type="protein sequence ID" value="PZD96867.1"/>
    <property type="molecule type" value="Genomic_DNA"/>
</dbReference>
<comment type="function">
    <text evidence="5">Catalyzes the interconversion of L-alanine and D-alanine. May also act on other amino acids.</text>
</comment>
<evidence type="ECO:0000256" key="5">
    <source>
        <dbReference type="HAMAP-Rule" id="MF_01201"/>
    </source>
</evidence>
<evidence type="ECO:0000256" key="1">
    <source>
        <dbReference type="ARBA" id="ARBA00000316"/>
    </source>
</evidence>
<dbReference type="NCBIfam" id="TIGR00492">
    <property type="entry name" value="alr"/>
    <property type="match status" value="1"/>
</dbReference>
<comment type="pathway">
    <text evidence="5">Amino-acid biosynthesis; D-alanine biosynthesis; D-alanine from L-alanine: step 1/1.</text>
</comment>
<feature type="binding site" evidence="5 7">
    <location>
        <position position="152"/>
    </location>
    <ligand>
        <name>substrate</name>
    </ligand>
</feature>
<dbReference type="Pfam" id="PF01168">
    <property type="entry name" value="Ala_racemase_N"/>
    <property type="match status" value="1"/>
</dbReference>
<feature type="binding site" evidence="5 7">
    <location>
        <position position="331"/>
    </location>
    <ligand>
        <name>substrate</name>
    </ligand>
</feature>
<organism evidence="9 10">
    <name type="scientific">Paenibacillus sambharensis</name>
    <dbReference type="NCBI Taxonomy" id="1803190"/>
    <lineage>
        <taxon>Bacteria</taxon>
        <taxon>Bacillati</taxon>
        <taxon>Bacillota</taxon>
        <taxon>Bacilli</taxon>
        <taxon>Bacillales</taxon>
        <taxon>Paenibacillaceae</taxon>
        <taxon>Paenibacillus</taxon>
    </lineage>
</organism>
<dbReference type="CDD" id="cd00430">
    <property type="entry name" value="PLPDE_III_AR"/>
    <property type="match status" value="1"/>
</dbReference>
<protein>
    <recommendedName>
        <fullName evidence="5">Alanine racemase</fullName>
        <ecNumber evidence="5">5.1.1.1</ecNumber>
    </recommendedName>
</protein>
<dbReference type="EC" id="5.1.1.1" evidence="5"/>
<dbReference type="InterPro" id="IPR001608">
    <property type="entry name" value="Ala_racemase_N"/>
</dbReference>
<dbReference type="Gene3D" id="3.20.20.10">
    <property type="entry name" value="Alanine racemase"/>
    <property type="match status" value="1"/>
</dbReference>
<dbReference type="Pfam" id="PF00842">
    <property type="entry name" value="Ala_racemase_C"/>
    <property type="match status" value="1"/>
</dbReference>
<dbReference type="PROSITE" id="PS00395">
    <property type="entry name" value="ALANINE_RACEMASE"/>
    <property type="match status" value="1"/>
</dbReference>
<dbReference type="AlphaFoldDB" id="A0A2W1LZC7"/>
<feature type="modified residue" description="N6-(pyridoxal phosphate)lysine" evidence="5 6">
    <location>
        <position position="55"/>
    </location>
</feature>
<name>A0A2W1LZC7_9BACL</name>
<dbReference type="InterPro" id="IPR000821">
    <property type="entry name" value="Ala_racemase"/>
</dbReference>
<evidence type="ECO:0000256" key="4">
    <source>
        <dbReference type="ARBA" id="ARBA00023235"/>
    </source>
</evidence>
<evidence type="ECO:0000313" key="10">
    <source>
        <dbReference type="Proteomes" id="UP000249522"/>
    </source>
</evidence>